<dbReference type="Gene3D" id="3.40.50.720">
    <property type="entry name" value="NAD(P)-binding Rossmann-like Domain"/>
    <property type="match status" value="1"/>
</dbReference>
<dbReference type="Proteomes" id="UP000419743">
    <property type="component" value="Unassembled WGS sequence"/>
</dbReference>
<sequence>MTTVAKIAVLSFAHPHAVSYVRALTGREDIELVATDPDHGERPAGESGGRDLAAQLGVRYLETYEAVWEWEPDAVVICAENVRHRALVEQAAAHGAHVLCEKPLATSVPDAEGMVAACEAAGVNLMVAHPVRFSTAFTALKQAYDAGTLGEVRAVVGTNNGKLPKGDRSWLVDPELAGGGSITDHTVHVADLLDSLFDGVAARSVYAVSNTVLHGDVGVETGGLVSIELDGGAVVTIDCSWSRPDSYPTWGGLTLQLTGDHGIADMDAFNTRVDGHSQAHGNNLWIPYGTDPDAAMISEFLDSIAEDRAPQPDGRSGLRTVRIVQAAYDSVRTGASVRL</sequence>
<keyword evidence="1" id="KW-0520">NAD</keyword>
<gene>
    <name evidence="4" type="primary">afr_3</name>
    <name evidence="4" type="ORF">HALOF300_00943</name>
</gene>
<dbReference type="AlphaFoldDB" id="A0A7M4DFQ2"/>
<keyword evidence="5" id="KW-1185">Reference proteome</keyword>
<evidence type="ECO:0000259" key="3">
    <source>
        <dbReference type="Pfam" id="PF22725"/>
    </source>
</evidence>
<evidence type="ECO:0000256" key="1">
    <source>
        <dbReference type="ARBA" id="ARBA00023027"/>
    </source>
</evidence>
<dbReference type="InterPro" id="IPR055170">
    <property type="entry name" value="GFO_IDH_MocA-like_dom"/>
</dbReference>
<keyword evidence="4" id="KW-0560">Oxidoreductase</keyword>
<dbReference type="Pfam" id="PF01408">
    <property type="entry name" value="GFO_IDH_MocA"/>
    <property type="match status" value="1"/>
</dbReference>
<accession>A0A7M4DFQ2</accession>
<dbReference type="Pfam" id="PF22725">
    <property type="entry name" value="GFO_IDH_MocA_C3"/>
    <property type="match status" value="1"/>
</dbReference>
<protein>
    <submittedName>
        <fullName evidence="4">1,5-anhydro-D-fructose reductase</fullName>
        <ecNumber evidence="4">1.1.1.292</ecNumber>
    </submittedName>
</protein>
<evidence type="ECO:0000259" key="2">
    <source>
        <dbReference type="Pfam" id="PF01408"/>
    </source>
</evidence>
<dbReference type="InterPro" id="IPR051450">
    <property type="entry name" value="Gfo/Idh/MocA_Oxidoreductases"/>
</dbReference>
<feature type="domain" description="GFO/IDH/MocA-like oxidoreductase" evidence="3">
    <location>
        <begin position="137"/>
        <end position="263"/>
    </location>
</feature>
<dbReference type="SUPFAM" id="SSF55347">
    <property type="entry name" value="Glyceraldehyde-3-phosphate dehydrogenase-like, C-terminal domain"/>
    <property type="match status" value="1"/>
</dbReference>
<dbReference type="SUPFAM" id="SSF51735">
    <property type="entry name" value="NAD(P)-binding Rossmann-fold domains"/>
    <property type="match status" value="1"/>
</dbReference>
<dbReference type="EC" id="1.1.1.292" evidence="4"/>
<dbReference type="InterPro" id="IPR036291">
    <property type="entry name" value="NAD(P)-bd_dom_sf"/>
</dbReference>
<dbReference type="GO" id="GO:0033712">
    <property type="term" value="F:1,5-anhydro-D-fructose reductase (1,5-anhydro-D-mannitol-forming) activity"/>
    <property type="evidence" value="ECO:0007669"/>
    <property type="project" value="UniProtKB-EC"/>
</dbReference>
<reference evidence="4 5" key="1">
    <citation type="submission" date="2019-11" db="EMBL/GenBank/DDBJ databases">
        <authorList>
            <person name="Criscuolo A."/>
        </authorList>
    </citation>
    <scope>NUCLEOTIDE SEQUENCE [LARGE SCALE GENOMIC DNA]</scope>
    <source>
        <strain evidence="4">CIP111667</strain>
    </source>
</reference>
<proteinExistence type="predicted"/>
<dbReference type="RefSeq" id="WP_156739751.1">
    <property type="nucleotide sequence ID" value="NZ_CACRYJ010000016.1"/>
</dbReference>
<dbReference type="GO" id="GO:0000166">
    <property type="term" value="F:nucleotide binding"/>
    <property type="evidence" value="ECO:0007669"/>
    <property type="project" value="InterPro"/>
</dbReference>
<dbReference type="Gene3D" id="3.30.360.10">
    <property type="entry name" value="Dihydrodipicolinate Reductase, domain 2"/>
    <property type="match status" value="1"/>
</dbReference>
<dbReference type="EMBL" id="CACRYJ010000016">
    <property type="protein sequence ID" value="VZO35745.1"/>
    <property type="molecule type" value="Genomic_DNA"/>
</dbReference>
<evidence type="ECO:0000313" key="4">
    <source>
        <dbReference type="EMBL" id="VZO35745.1"/>
    </source>
</evidence>
<dbReference type="PANTHER" id="PTHR43377">
    <property type="entry name" value="BILIVERDIN REDUCTASE A"/>
    <property type="match status" value="1"/>
</dbReference>
<feature type="domain" description="Gfo/Idh/MocA-like oxidoreductase N-terminal" evidence="2">
    <location>
        <begin position="49"/>
        <end position="129"/>
    </location>
</feature>
<organism evidence="4 5">
    <name type="scientific">Occultella aeris</name>
    <dbReference type="NCBI Taxonomy" id="2761496"/>
    <lineage>
        <taxon>Bacteria</taxon>
        <taxon>Bacillati</taxon>
        <taxon>Actinomycetota</taxon>
        <taxon>Actinomycetes</taxon>
        <taxon>Micrococcales</taxon>
        <taxon>Ruaniaceae</taxon>
        <taxon>Occultella</taxon>
    </lineage>
</organism>
<name>A0A7M4DFQ2_9MICO</name>
<dbReference type="PANTHER" id="PTHR43377:SF1">
    <property type="entry name" value="BILIVERDIN REDUCTASE A"/>
    <property type="match status" value="1"/>
</dbReference>
<evidence type="ECO:0000313" key="5">
    <source>
        <dbReference type="Proteomes" id="UP000419743"/>
    </source>
</evidence>
<comment type="caution">
    <text evidence="4">The sequence shown here is derived from an EMBL/GenBank/DDBJ whole genome shotgun (WGS) entry which is preliminary data.</text>
</comment>
<dbReference type="InterPro" id="IPR000683">
    <property type="entry name" value="Gfo/Idh/MocA-like_OxRdtase_N"/>
</dbReference>